<sequence>MPSGQPAVLPPRVYYPPSDPDFECKSFESVEGTYDLRQDIYNDALPPHYSTGTTACLVSIKFKEAFAQYAPLSLQHTPGTASSKASSSVASTENTSTGSHINGTTAEIATSQHAGESDEEPEQHTAPSTIPLSSVPTTTSSSDAASTSLPISAHEPMSPTVASPPNLSQQFAQTSLSSQASSPPSTSTSSSNFSALFSRSKSSKKPAQPKNNIAKTNSSFVNRIITNDALAKILASRTSDDAYLFFNVGKSFVWMDAGGKPKDPLSRVVFTKAHPTSHDVNLLTRGADYLDVIIGFSSGDCIWFDPLRNKYVRLNKTGILNPSCVTMVKWVPGSENIFVASFTDGTLLVLDKEKEDCVVVPNPETPDNGGFQVTHPQKQAKHNPVAFWKVSHRSITAFAFSPDCQHIAIVSLDGRLRVADFVQEKLLDTYSAYFGALNCVAWSPDGRYILTGGQDDLVTIWAFREQRIVARCPGHQSWITGVAFDPWRCDEKVYRFGSVGEDAKLCLWDFSVEALHKPKNASMSVGFSSYSDISSHRPVSIDEAHLPQYHKKKTAPPDPDTYRRPIPHP</sequence>
<dbReference type="EMBL" id="MVBO01000049">
    <property type="protein sequence ID" value="OZJ04205.1"/>
    <property type="molecule type" value="Genomic_DNA"/>
</dbReference>
<keyword evidence="2" id="KW-0677">Repeat</keyword>
<dbReference type="AlphaFoldDB" id="A0A261Y0Q3"/>
<dbReference type="PANTHER" id="PTHR14107:SF16">
    <property type="entry name" value="AT02583P"/>
    <property type="match status" value="1"/>
</dbReference>
<dbReference type="PROSITE" id="PS50082">
    <property type="entry name" value="WD_REPEATS_2"/>
    <property type="match status" value="1"/>
</dbReference>
<dbReference type="GO" id="GO:0005634">
    <property type="term" value="C:nucleus"/>
    <property type="evidence" value="ECO:0007669"/>
    <property type="project" value="TreeGrafter"/>
</dbReference>
<dbReference type="InterPro" id="IPR001680">
    <property type="entry name" value="WD40_rpt"/>
</dbReference>
<evidence type="ECO:0000313" key="6">
    <source>
        <dbReference type="Proteomes" id="UP000242875"/>
    </source>
</evidence>
<proteinExistence type="predicted"/>
<feature type="compositionally biased region" description="Low complexity" evidence="4">
    <location>
        <begin position="81"/>
        <end position="91"/>
    </location>
</feature>
<evidence type="ECO:0000256" key="2">
    <source>
        <dbReference type="ARBA" id="ARBA00022737"/>
    </source>
</evidence>
<feature type="region of interest" description="Disordered" evidence="4">
    <location>
        <begin position="541"/>
        <end position="569"/>
    </location>
</feature>
<evidence type="ECO:0000256" key="1">
    <source>
        <dbReference type="ARBA" id="ARBA00022574"/>
    </source>
</evidence>
<dbReference type="SMART" id="SM00320">
    <property type="entry name" value="WD40"/>
    <property type="match status" value="4"/>
</dbReference>
<dbReference type="Pfam" id="PF00400">
    <property type="entry name" value="WD40"/>
    <property type="match status" value="2"/>
</dbReference>
<feature type="compositionally biased region" description="Polar residues" evidence="4">
    <location>
        <begin position="92"/>
        <end position="114"/>
    </location>
</feature>
<protein>
    <submittedName>
        <fullName evidence="5">Uncharacterized protein</fullName>
    </submittedName>
</protein>
<dbReference type="GO" id="GO:0051286">
    <property type="term" value="C:cell tip"/>
    <property type="evidence" value="ECO:0007669"/>
    <property type="project" value="TreeGrafter"/>
</dbReference>
<reference evidence="5 6" key="1">
    <citation type="journal article" date="2017" name="Mycologia">
        <title>Bifiguratus adelaidae, gen. et sp. nov., a new member of Mucoromycotina in endophytic and soil-dwelling habitats.</title>
        <authorList>
            <person name="Torres-Cruz T.J."/>
            <person name="Billingsley Tobias T.L."/>
            <person name="Almatruk M."/>
            <person name="Hesse C."/>
            <person name="Kuske C.R."/>
            <person name="Desiro A."/>
            <person name="Benucci G.M."/>
            <person name="Bonito G."/>
            <person name="Stajich J.E."/>
            <person name="Dunlap C."/>
            <person name="Arnold A.E."/>
            <person name="Porras-Alfaro A."/>
        </authorList>
    </citation>
    <scope>NUCLEOTIDE SEQUENCE [LARGE SCALE GENOMIC DNA]</scope>
    <source>
        <strain evidence="5 6">AZ0501</strain>
    </source>
</reference>
<organism evidence="5 6">
    <name type="scientific">Bifiguratus adelaidae</name>
    <dbReference type="NCBI Taxonomy" id="1938954"/>
    <lineage>
        <taxon>Eukaryota</taxon>
        <taxon>Fungi</taxon>
        <taxon>Fungi incertae sedis</taxon>
        <taxon>Mucoromycota</taxon>
        <taxon>Mucoromycotina</taxon>
        <taxon>Endogonomycetes</taxon>
        <taxon>Endogonales</taxon>
        <taxon>Endogonales incertae sedis</taxon>
        <taxon>Bifiguratus</taxon>
    </lineage>
</organism>
<dbReference type="OrthoDB" id="3367at2759"/>
<dbReference type="SUPFAM" id="SSF50978">
    <property type="entry name" value="WD40 repeat-like"/>
    <property type="match status" value="1"/>
</dbReference>
<accession>A0A261Y0Q3</accession>
<dbReference type="GO" id="GO:0032153">
    <property type="term" value="C:cell division site"/>
    <property type="evidence" value="ECO:0007669"/>
    <property type="project" value="TreeGrafter"/>
</dbReference>
<dbReference type="Gene3D" id="2.130.10.10">
    <property type="entry name" value="YVTN repeat-like/Quinoprotein amine dehydrogenase"/>
    <property type="match status" value="1"/>
</dbReference>
<dbReference type="GO" id="GO:0045013">
    <property type="term" value="P:carbon catabolite repression of transcription"/>
    <property type="evidence" value="ECO:0007669"/>
    <property type="project" value="TreeGrafter"/>
</dbReference>
<dbReference type="PANTHER" id="PTHR14107">
    <property type="entry name" value="WD REPEAT PROTEIN"/>
    <property type="match status" value="1"/>
</dbReference>
<feature type="region of interest" description="Disordered" evidence="4">
    <location>
        <begin position="75"/>
        <end position="213"/>
    </location>
</feature>
<dbReference type="PROSITE" id="PS50294">
    <property type="entry name" value="WD_REPEATS_REGION"/>
    <property type="match status" value="1"/>
</dbReference>
<keyword evidence="1 3" id="KW-0853">WD repeat</keyword>
<dbReference type="InterPro" id="IPR015943">
    <property type="entry name" value="WD40/YVTN_repeat-like_dom_sf"/>
</dbReference>
<evidence type="ECO:0000313" key="5">
    <source>
        <dbReference type="EMBL" id="OZJ04205.1"/>
    </source>
</evidence>
<comment type="caution">
    <text evidence="5">The sequence shown here is derived from an EMBL/GenBank/DDBJ whole genome shotgun (WGS) entry which is preliminary data.</text>
</comment>
<gene>
    <name evidence="5" type="ORF">BZG36_02977</name>
</gene>
<dbReference type="InterPro" id="IPR036322">
    <property type="entry name" value="WD40_repeat_dom_sf"/>
</dbReference>
<feature type="compositionally biased region" description="Low complexity" evidence="4">
    <location>
        <begin position="127"/>
        <end position="152"/>
    </location>
</feature>
<evidence type="ECO:0000256" key="4">
    <source>
        <dbReference type="SAM" id="MobiDB-lite"/>
    </source>
</evidence>
<feature type="repeat" description="WD" evidence="3">
    <location>
        <begin position="430"/>
        <end position="471"/>
    </location>
</feature>
<feature type="compositionally biased region" description="Low complexity" evidence="4">
    <location>
        <begin position="167"/>
        <end position="200"/>
    </location>
</feature>
<keyword evidence="6" id="KW-1185">Reference proteome</keyword>
<evidence type="ECO:0000256" key="3">
    <source>
        <dbReference type="PROSITE-ProRule" id="PRU00221"/>
    </source>
</evidence>
<name>A0A261Y0Q3_9FUNG</name>
<dbReference type="Proteomes" id="UP000242875">
    <property type="component" value="Unassembled WGS sequence"/>
</dbReference>
<dbReference type="InterPro" id="IPR051362">
    <property type="entry name" value="WD_repeat_creC_regulators"/>
</dbReference>